<feature type="signal peptide" evidence="1">
    <location>
        <begin position="1"/>
        <end position="18"/>
    </location>
</feature>
<evidence type="ECO:0000313" key="2">
    <source>
        <dbReference type="EMBL" id="KAK4005610.1"/>
    </source>
</evidence>
<reference evidence="2 3" key="1">
    <citation type="journal article" date="2023" name="Nucleic Acids Res.">
        <title>The hologenome of Daphnia magna reveals possible DNA methylation and microbiome-mediated evolution of the host genome.</title>
        <authorList>
            <person name="Chaturvedi A."/>
            <person name="Li X."/>
            <person name="Dhandapani V."/>
            <person name="Marshall H."/>
            <person name="Kissane S."/>
            <person name="Cuenca-Cambronero M."/>
            <person name="Asole G."/>
            <person name="Calvet F."/>
            <person name="Ruiz-Romero M."/>
            <person name="Marangio P."/>
            <person name="Guigo R."/>
            <person name="Rago D."/>
            <person name="Mirbahai L."/>
            <person name="Eastwood N."/>
            <person name="Colbourne J.K."/>
            <person name="Zhou J."/>
            <person name="Mallon E."/>
            <person name="Orsini L."/>
        </authorList>
    </citation>
    <scope>NUCLEOTIDE SEQUENCE [LARGE SCALE GENOMIC DNA]</scope>
    <source>
        <strain evidence="2">LRV0_1</strain>
    </source>
</reference>
<proteinExistence type="predicted"/>
<keyword evidence="3" id="KW-1185">Reference proteome</keyword>
<keyword evidence="1" id="KW-0732">Signal</keyword>
<name>A0ABQ9YY83_9CRUS</name>
<evidence type="ECO:0000313" key="3">
    <source>
        <dbReference type="Proteomes" id="UP001234178"/>
    </source>
</evidence>
<sequence>MNTQSGLLVVFLVASSFAQTDILRSNVAIGSGSKQSSLMVVWNGNAFDFVYQSEQGTATTIKHGLYKRTKAIGHRCLSLSKIV</sequence>
<feature type="chain" id="PRO_5047402784" evidence="1">
    <location>
        <begin position="19"/>
        <end position="83"/>
    </location>
</feature>
<dbReference type="Proteomes" id="UP001234178">
    <property type="component" value="Unassembled WGS sequence"/>
</dbReference>
<evidence type="ECO:0000256" key="1">
    <source>
        <dbReference type="SAM" id="SignalP"/>
    </source>
</evidence>
<gene>
    <name evidence="2" type="ORF">OUZ56_007310</name>
</gene>
<protein>
    <submittedName>
        <fullName evidence="2">Uncharacterized protein</fullName>
    </submittedName>
</protein>
<accession>A0ABQ9YY83</accession>
<comment type="caution">
    <text evidence="2">The sequence shown here is derived from an EMBL/GenBank/DDBJ whole genome shotgun (WGS) entry which is preliminary data.</text>
</comment>
<organism evidence="2 3">
    <name type="scientific">Daphnia magna</name>
    <dbReference type="NCBI Taxonomy" id="35525"/>
    <lineage>
        <taxon>Eukaryota</taxon>
        <taxon>Metazoa</taxon>
        <taxon>Ecdysozoa</taxon>
        <taxon>Arthropoda</taxon>
        <taxon>Crustacea</taxon>
        <taxon>Branchiopoda</taxon>
        <taxon>Diplostraca</taxon>
        <taxon>Cladocera</taxon>
        <taxon>Anomopoda</taxon>
        <taxon>Daphniidae</taxon>
        <taxon>Daphnia</taxon>
    </lineage>
</organism>
<dbReference type="EMBL" id="JAOYFB010000001">
    <property type="protein sequence ID" value="KAK4005610.1"/>
    <property type="molecule type" value="Genomic_DNA"/>
</dbReference>